<dbReference type="EMBL" id="JASWJB010000024">
    <property type="protein sequence ID" value="KAK2609366.1"/>
    <property type="molecule type" value="Genomic_DNA"/>
</dbReference>
<dbReference type="PANTHER" id="PTHR38123">
    <property type="entry name" value="CELL WALL SERINE-THREONINE-RICH GALACTOMANNOPROTEIN MP1 (AFU_ORTHOLOGUE AFUA_4G03240)"/>
    <property type="match status" value="1"/>
</dbReference>
<gene>
    <name evidence="2" type="ORF">QQS21_002147</name>
</gene>
<evidence type="ECO:0000313" key="2">
    <source>
        <dbReference type="EMBL" id="KAK2609366.1"/>
    </source>
</evidence>
<keyword evidence="3" id="KW-1185">Reference proteome</keyword>
<dbReference type="GO" id="GO:0005576">
    <property type="term" value="C:extracellular region"/>
    <property type="evidence" value="ECO:0007669"/>
    <property type="project" value="TreeGrafter"/>
</dbReference>
<feature type="chain" id="PRO_5042501273" description="Antigenic cell wall galactomannoprotein" evidence="1">
    <location>
        <begin position="19"/>
        <end position="174"/>
    </location>
</feature>
<proteinExistence type="predicted"/>
<name>A0AAJ0G344_9HYPO</name>
<dbReference type="Pfam" id="PF12296">
    <property type="entry name" value="HsbA"/>
    <property type="match status" value="1"/>
</dbReference>
<dbReference type="AlphaFoldDB" id="A0AAJ0G344"/>
<dbReference type="Gene3D" id="1.20.1280.140">
    <property type="match status" value="1"/>
</dbReference>
<feature type="signal peptide" evidence="1">
    <location>
        <begin position="1"/>
        <end position="18"/>
    </location>
</feature>
<dbReference type="InterPro" id="IPR021054">
    <property type="entry name" value="Cell_wall_mannoprotein_1"/>
</dbReference>
<evidence type="ECO:0000313" key="3">
    <source>
        <dbReference type="Proteomes" id="UP001251528"/>
    </source>
</evidence>
<organism evidence="2 3">
    <name type="scientific">Conoideocrella luteorostrata</name>
    <dbReference type="NCBI Taxonomy" id="1105319"/>
    <lineage>
        <taxon>Eukaryota</taxon>
        <taxon>Fungi</taxon>
        <taxon>Dikarya</taxon>
        <taxon>Ascomycota</taxon>
        <taxon>Pezizomycotina</taxon>
        <taxon>Sordariomycetes</taxon>
        <taxon>Hypocreomycetidae</taxon>
        <taxon>Hypocreales</taxon>
        <taxon>Clavicipitaceae</taxon>
        <taxon>Conoideocrella</taxon>
    </lineage>
</organism>
<keyword evidence="1" id="KW-0732">Signal</keyword>
<protein>
    <recommendedName>
        <fullName evidence="4">Antigenic cell wall galactomannoprotein</fullName>
    </recommendedName>
</protein>
<sequence>MRFLYTLVTFVCAAAVNAADSQTVRGDIAQLSTLLDSLAADVKLVRPGSGGIAQALQVEVDSVDIHKCLLKSYDDAKASPAFGFSSLIVGLDFIQLQPKVKKTLEDVTAQKESLGELGLVVLSSLYQLKQDTDRFGEAAIEKLGTLEKAIAPAIIKKIDESFNDAIVAYGGKAT</sequence>
<reference evidence="2" key="1">
    <citation type="submission" date="2023-06" db="EMBL/GenBank/DDBJ databases">
        <title>Conoideocrella luteorostrata (Hypocreales: Clavicipitaceae), a potential biocontrol fungus for elongate hemlock scale in United States Christmas tree production areas.</title>
        <authorList>
            <person name="Barrett H."/>
            <person name="Lovett B."/>
            <person name="Macias A.M."/>
            <person name="Stajich J.E."/>
            <person name="Kasson M.T."/>
        </authorList>
    </citation>
    <scope>NUCLEOTIDE SEQUENCE</scope>
    <source>
        <strain evidence="2">ARSEF 14590</strain>
    </source>
</reference>
<evidence type="ECO:0008006" key="4">
    <source>
        <dbReference type="Google" id="ProtNLM"/>
    </source>
</evidence>
<accession>A0AAJ0G344</accession>
<dbReference type="PANTHER" id="PTHR38123:SF4">
    <property type="entry name" value="CELL WALL GALACTOMANNOPROTEIN, PUTATIVE (AFU_ORTHOLOGUE AFUA_4G00870)-RELATED"/>
    <property type="match status" value="1"/>
</dbReference>
<evidence type="ECO:0000256" key="1">
    <source>
        <dbReference type="SAM" id="SignalP"/>
    </source>
</evidence>
<comment type="caution">
    <text evidence="2">The sequence shown here is derived from an EMBL/GenBank/DDBJ whole genome shotgun (WGS) entry which is preliminary data.</text>
</comment>
<dbReference type="Proteomes" id="UP001251528">
    <property type="component" value="Unassembled WGS sequence"/>
</dbReference>